<evidence type="ECO:0000313" key="2">
    <source>
        <dbReference type="EMBL" id="MBD2847716.1"/>
    </source>
</evidence>
<gene>
    <name evidence="2" type="ORF">IDH44_21195</name>
</gene>
<sequence>MNTLLELERYTPTLYDTQDQLKTHIFARTDEALEAGERARDALATADQLRIRQAAVRDAFLASIGGLPTGGPLHGRSSGELRTTDYRIERILFESRPGHPVTANLYMPHGLHTPAPAVLFLCGHERGAKHSPLYRRVCGILARSGLIVLAVDPLGQGERLGYLEQDGADGPVGWGTHEHQHVGAQCLPLGLGLARYFVHDAMRAVDYLLTRPEVDPARIGVTGNSGGGTQTAMLMLCDPRLAAAAPGTFITGRSRYMHAGGVQDAEQVWPGWSAAGYDHEDLLLACCPRPVLVLAATSDFFPIEATRRTVARAARYWELLGVPGGLALVEDASTHSYTDVLAEAAAAFFAERLGAVPGATDSSAMQPEAIAEEQLWCVPSGQVLRELSGVRTVHDELVAETERLREARQLRSEAADARGDALDWLRARVLGPRRTHSPNLRRQPLGVIAGLEAELRMWWAQDGIMNSGIWLQAAGSASTEPAAPAGLTLALWEGGTTSLTRHEAWLHSQADSGRAVLVLNLSGIGPHAPYPIYGKPPLARFGVMHKLADELIWIGDSLAALHAHDMIRALDALPAPYAPLTSPVEAYACGRDGVALALAAALDARIGETTIAGDWACMTDWVMARDYDDTDIMRSIMPGMLRWFDLDELAAWRASAAPDR</sequence>
<feature type="domain" description="Acetyl xylan esterase" evidence="1">
    <location>
        <begin position="86"/>
        <end position="234"/>
    </location>
</feature>
<reference evidence="2" key="1">
    <citation type="submission" date="2020-09" db="EMBL/GenBank/DDBJ databases">
        <title>A novel bacterium of genus Paenibacillus, isolated from South China Sea.</title>
        <authorList>
            <person name="Huang H."/>
            <person name="Mo K."/>
            <person name="Hu Y."/>
        </authorList>
    </citation>
    <scope>NUCLEOTIDE SEQUENCE</scope>
    <source>
        <strain evidence="2">IB182496</strain>
    </source>
</reference>
<dbReference type="InterPro" id="IPR029058">
    <property type="entry name" value="AB_hydrolase_fold"/>
</dbReference>
<dbReference type="EMBL" id="JACXIZ010000044">
    <property type="protein sequence ID" value="MBD2847716.1"/>
    <property type="molecule type" value="Genomic_DNA"/>
</dbReference>
<proteinExistence type="predicted"/>
<dbReference type="RefSeq" id="WP_190920821.1">
    <property type="nucleotide sequence ID" value="NZ_JACXIZ010000044.1"/>
</dbReference>
<dbReference type="Pfam" id="PF05448">
    <property type="entry name" value="AXE1"/>
    <property type="match status" value="1"/>
</dbReference>
<dbReference type="SUPFAM" id="SSF53474">
    <property type="entry name" value="alpha/beta-Hydrolases"/>
    <property type="match status" value="1"/>
</dbReference>
<comment type="caution">
    <text evidence="2">The sequence shown here is derived from an EMBL/GenBank/DDBJ whole genome shotgun (WGS) entry which is preliminary data.</text>
</comment>
<dbReference type="InterPro" id="IPR008391">
    <property type="entry name" value="AXE1_dom"/>
</dbReference>
<dbReference type="AlphaFoldDB" id="A0A927BXI7"/>
<dbReference type="PANTHER" id="PTHR22946">
    <property type="entry name" value="DIENELACTONE HYDROLASE DOMAIN-CONTAINING PROTEIN-RELATED"/>
    <property type="match status" value="1"/>
</dbReference>
<keyword evidence="3" id="KW-1185">Reference proteome</keyword>
<dbReference type="Proteomes" id="UP000621560">
    <property type="component" value="Unassembled WGS sequence"/>
</dbReference>
<evidence type="ECO:0000313" key="3">
    <source>
        <dbReference type="Proteomes" id="UP000621560"/>
    </source>
</evidence>
<organism evidence="2 3">
    <name type="scientific">Paenibacillus sabuli</name>
    <dbReference type="NCBI Taxonomy" id="2772509"/>
    <lineage>
        <taxon>Bacteria</taxon>
        <taxon>Bacillati</taxon>
        <taxon>Bacillota</taxon>
        <taxon>Bacilli</taxon>
        <taxon>Bacillales</taxon>
        <taxon>Paenibacillaceae</taxon>
        <taxon>Paenibacillus</taxon>
    </lineage>
</organism>
<evidence type="ECO:0000259" key="1">
    <source>
        <dbReference type="Pfam" id="PF05448"/>
    </source>
</evidence>
<dbReference type="InterPro" id="IPR050261">
    <property type="entry name" value="FrsA_esterase"/>
</dbReference>
<name>A0A927BXI7_9BACL</name>
<dbReference type="PANTHER" id="PTHR22946:SF8">
    <property type="entry name" value="ACETYL XYLAN ESTERASE DOMAIN-CONTAINING PROTEIN"/>
    <property type="match status" value="1"/>
</dbReference>
<accession>A0A927BXI7</accession>
<protein>
    <submittedName>
        <fullName evidence="2">Acetylxylan esterase</fullName>
    </submittedName>
</protein>
<dbReference type="Gene3D" id="3.40.50.1820">
    <property type="entry name" value="alpha/beta hydrolase"/>
    <property type="match status" value="2"/>
</dbReference>